<evidence type="ECO:0000256" key="6">
    <source>
        <dbReference type="ARBA" id="ARBA00022989"/>
    </source>
</evidence>
<reference evidence="11 12" key="1">
    <citation type="submission" date="2018-12" db="EMBL/GenBank/DDBJ databases">
        <title>The whole draft genome of Aquabacterium sp. SJQ9.</title>
        <authorList>
            <person name="Sun L."/>
            <person name="Gao X."/>
            <person name="Chen W."/>
            <person name="Huang K."/>
        </authorList>
    </citation>
    <scope>NUCLEOTIDE SEQUENCE [LARGE SCALE GENOMIC DNA]</scope>
    <source>
        <strain evidence="11 12">SJQ9</strain>
    </source>
</reference>
<dbReference type="InterPro" id="IPR055348">
    <property type="entry name" value="DctQ"/>
</dbReference>
<keyword evidence="2 9" id="KW-0813">Transport</keyword>
<dbReference type="PANTHER" id="PTHR35011:SF4">
    <property type="entry name" value="SLL1102 PROTEIN"/>
    <property type="match status" value="1"/>
</dbReference>
<evidence type="ECO:0000256" key="9">
    <source>
        <dbReference type="RuleBase" id="RU369079"/>
    </source>
</evidence>
<evidence type="ECO:0000256" key="8">
    <source>
        <dbReference type="ARBA" id="ARBA00038436"/>
    </source>
</evidence>
<sequence length="176" mass="19391">MRAYIRLMDGVSHWLGVLAAWALLAACVISGGNAVIRYCFNLGSNAWLEAQWYLFALAVFAGAPLLLKLNEHVRVDVVYGGRSARTKAWIDALGLVFVLLPVCAVVIHLSLPFVADSWHQQEHSPSAGGLLRWPAKALIPAGFAVLALQGLSEFFKRVNYLRGQSDMNAQYERPLQ</sequence>
<accession>A0A426VFB8</accession>
<comment type="subcellular location">
    <subcellularLocation>
        <location evidence="1 9">Cell inner membrane</location>
        <topology evidence="1 9">Multi-pass membrane protein</topology>
    </subcellularLocation>
</comment>
<evidence type="ECO:0000256" key="3">
    <source>
        <dbReference type="ARBA" id="ARBA00022475"/>
    </source>
</evidence>
<comment type="caution">
    <text evidence="9">Lacks conserved residue(s) required for the propagation of feature annotation.</text>
</comment>
<dbReference type="PANTHER" id="PTHR35011">
    <property type="entry name" value="2,3-DIKETO-L-GULONATE TRAP TRANSPORTER SMALL PERMEASE PROTEIN YIAM"/>
    <property type="match status" value="1"/>
</dbReference>
<evidence type="ECO:0000313" key="12">
    <source>
        <dbReference type="Proteomes" id="UP000269265"/>
    </source>
</evidence>
<evidence type="ECO:0000256" key="5">
    <source>
        <dbReference type="ARBA" id="ARBA00022692"/>
    </source>
</evidence>
<protein>
    <recommendedName>
        <fullName evidence="9">TRAP transporter small permease protein</fullName>
    </recommendedName>
</protein>
<gene>
    <name evidence="11" type="ORF">EIP75_05130</name>
</gene>
<dbReference type="RefSeq" id="WP_125242152.1">
    <property type="nucleotide sequence ID" value="NZ_RSED01000003.1"/>
</dbReference>
<dbReference type="EMBL" id="RSED01000003">
    <property type="protein sequence ID" value="RRS05584.1"/>
    <property type="molecule type" value="Genomic_DNA"/>
</dbReference>
<dbReference type="InterPro" id="IPR007387">
    <property type="entry name" value="TRAP_DctQ"/>
</dbReference>
<feature type="transmembrane region" description="Helical" evidence="9">
    <location>
        <begin position="88"/>
        <end position="115"/>
    </location>
</feature>
<keyword evidence="7 9" id="KW-0472">Membrane</keyword>
<keyword evidence="12" id="KW-1185">Reference proteome</keyword>
<feature type="domain" description="Tripartite ATP-independent periplasmic transporters DctQ component" evidence="10">
    <location>
        <begin position="28"/>
        <end position="158"/>
    </location>
</feature>
<proteinExistence type="inferred from homology"/>
<keyword evidence="6 9" id="KW-1133">Transmembrane helix</keyword>
<comment type="similarity">
    <text evidence="8 9">Belongs to the TRAP transporter small permease family.</text>
</comment>
<dbReference type="GO" id="GO:0022857">
    <property type="term" value="F:transmembrane transporter activity"/>
    <property type="evidence" value="ECO:0007669"/>
    <property type="project" value="UniProtKB-UniRule"/>
</dbReference>
<comment type="caution">
    <text evidence="11">The sequence shown here is derived from an EMBL/GenBank/DDBJ whole genome shotgun (WGS) entry which is preliminary data.</text>
</comment>
<dbReference type="Proteomes" id="UP000269265">
    <property type="component" value="Unassembled WGS sequence"/>
</dbReference>
<evidence type="ECO:0000256" key="1">
    <source>
        <dbReference type="ARBA" id="ARBA00004429"/>
    </source>
</evidence>
<comment type="function">
    <text evidence="9">Part of the tripartite ATP-independent periplasmic (TRAP) transport system.</text>
</comment>
<name>A0A426VFB8_9BURK</name>
<feature type="transmembrane region" description="Helical" evidence="9">
    <location>
        <begin position="135"/>
        <end position="155"/>
    </location>
</feature>
<evidence type="ECO:0000313" key="11">
    <source>
        <dbReference type="EMBL" id="RRS05584.1"/>
    </source>
</evidence>
<evidence type="ECO:0000256" key="7">
    <source>
        <dbReference type="ARBA" id="ARBA00023136"/>
    </source>
</evidence>
<keyword evidence="3" id="KW-1003">Cell membrane</keyword>
<dbReference type="GO" id="GO:0005886">
    <property type="term" value="C:plasma membrane"/>
    <property type="evidence" value="ECO:0007669"/>
    <property type="project" value="UniProtKB-SubCell"/>
</dbReference>
<keyword evidence="5 9" id="KW-0812">Transmembrane</keyword>
<dbReference type="PROSITE" id="PS51257">
    <property type="entry name" value="PROKAR_LIPOPROTEIN"/>
    <property type="match status" value="1"/>
</dbReference>
<keyword evidence="4 9" id="KW-0997">Cell inner membrane</keyword>
<dbReference type="Pfam" id="PF04290">
    <property type="entry name" value="DctQ"/>
    <property type="match status" value="1"/>
</dbReference>
<dbReference type="OrthoDB" id="9795655at2"/>
<evidence type="ECO:0000256" key="2">
    <source>
        <dbReference type="ARBA" id="ARBA00022448"/>
    </source>
</evidence>
<organism evidence="11 12">
    <name type="scientific">Aquabacterium soli</name>
    <dbReference type="NCBI Taxonomy" id="2493092"/>
    <lineage>
        <taxon>Bacteria</taxon>
        <taxon>Pseudomonadati</taxon>
        <taxon>Pseudomonadota</taxon>
        <taxon>Betaproteobacteria</taxon>
        <taxon>Burkholderiales</taxon>
        <taxon>Aquabacterium</taxon>
    </lineage>
</organism>
<dbReference type="AlphaFoldDB" id="A0A426VFB8"/>
<comment type="subunit">
    <text evidence="9">The complex comprises the extracytoplasmic solute receptor protein and the two transmembrane proteins.</text>
</comment>
<evidence type="ECO:0000259" key="10">
    <source>
        <dbReference type="Pfam" id="PF04290"/>
    </source>
</evidence>
<evidence type="ECO:0000256" key="4">
    <source>
        <dbReference type="ARBA" id="ARBA00022519"/>
    </source>
</evidence>
<feature type="transmembrane region" description="Helical" evidence="9">
    <location>
        <begin position="50"/>
        <end position="67"/>
    </location>
</feature>